<accession>B4K3N7</accession>
<dbReference type="Proteomes" id="UP000001070">
    <property type="component" value="Unassembled WGS sequence"/>
</dbReference>
<keyword evidence="1" id="KW-0812">Transmembrane</keyword>
<dbReference type="AlphaFoldDB" id="B4K3N7"/>
<keyword evidence="1" id="KW-1133">Transmembrane helix</keyword>
<dbReference type="InParanoid" id="B4K3N7"/>
<evidence type="ECO:0000313" key="3">
    <source>
        <dbReference type="Proteomes" id="UP000001070"/>
    </source>
</evidence>
<proteinExistence type="predicted"/>
<keyword evidence="1" id="KW-0472">Membrane</keyword>
<reference evidence="2 3" key="1">
    <citation type="journal article" date="2007" name="Nature">
        <title>Evolution of genes and genomes on the Drosophila phylogeny.</title>
        <authorList>
            <consortium name="Drosophila 12 Genomes Consortium"/>
            <person name="Clark A.G."/>
            <person name="Eisen M.B."/>
            <person name="Smith D.R."/>
            <person name="Bergman C.M."/>
            <person name="Oliver B."/>
            <person name="Markow T.A."/>
            <person name="Kaufman T.C."/>
            <person name="Kellis M."/>
            <person name="Gelbart W."/>
            <person name="Iyer V.N."/>
            <person name="Pollard D.A."/>
            <person name="Sackton T.B."/>
            <person name="Larracuente A.M."/>
            <person name="Singh N.D."/>
            <person name="Abad J.P."/>
            <person name="Abt D.N."/>
            <person name="Adryan B."/>
            <person name="Aguade M."/>
            <person name="Akashi H."/>
            <person name="Anderson W.W."/>
            <person name="Aquadro C.F."/>
            <person name="Ardell D.H."/>
            <person name="Arguello R."/>
            <person name="Artieri C.G."/>
            <person name="Barbash D.A."/>
            <person name="Barker D."/>
            <person name="Barsanti P."/>
            <person name="Batterham P."/>
            <person name="Batzoglou S."/>
            <person name="Begun D."/>
            <person name="Bhutkar A."/>
            <person name="Blanco E."/>
            <person name="Bosak S.A."/>
            <person name="Bradley R.K."/>
            <person name="Brand A.D."/>
            <person name="Brent M.R."/>
            <person name="Brooks A.N."/>
            <person name="Brown R.H."/>
            <person name="Butlin R.K."/>
            <person name="Caggese C."/>
            <person name="Calvi B.R."/>
            <person name="Bernardo de Carvalho A."/>
            <person name="Caspi A."/>
            <person name="Castrezana S."/>
            <person name="Celniker S.E."/>
            <person name="Chang J.L."/>
            <person name="Chapple C."/>
            <person name="Chatterji S."/>
            <person name="Chinwalla A."/>
            <person name="Civetta A."/>
            <person name="Clifton S.W."/>
            <person name="Comeron J.M."/>
            <person name="Costello J.C."/>
            <person name="Coyne J.A."/>
            <person name="Daub J."/>
            <person name="David R.G."/>
            <person name="Delcher A.L."/>
            <person name="Delehaunty K."/>
            <person name="Do C.B."/>
            <person name="Ebling H."/>
            <person name="Edwards K."/>
            <person name="Eickbush T."/>
            <person name="Evans J.D."/>
            <person name="Filipski A."/>
            <person name="Findeiss S."/>
            <person name="Freyhult E."/>
            <person name="Fulton L."/>
            <person name="Fulton R."/>
            <person name="Garcia A.C."/>
            <person name="Gardiner A."/>
            <person name="Garfield D.A."/>
            <person name="Garvin B.E."/>
            <person name="Gibson G."/>
            <person name="Gilbert D."/>
            <person name="Gnerre S."/>
            <person name="Godfrey J."/>
            <person name="Good R."/>
            <person name="Gotea V."/>
            <person name="Gravely B."/>
            <person name="Greenberg A.J."/>
            <person name="Griffiths-Jones S."/>
            <person name="Gross S."/>
            <person name="Guigo R."/>
            <person name="Gustafson E.A."/>
            <person name="Haerty W."/>
            <person name="Hahn M.W."/>
            <person name="Halligan D.L."/>
            <person name="Halpern A.L."/>
            <person name="Halter G.M."/>
            <person name="Han M.V."/>
            <person name="Heger A."/>
            <person name="Hillier L."/>
            <person name="Hinrichs A.S."/>
            <person name="Holmes I."/>
            <person name="Hoskins R.A."/>
            <person name="Hubisz M.J."/>
            <person name="Hultmark D."/>
            <person name="Huntley M.A."/>
            <person name="Jaffe D.B."/>
            <person name="Jagadeeshan S."/>
            <person name="Jeck W.R."/>
            <person name="Johnson J."/>
            <person name="Jones C.D."/>
            <person name="Jordan W.C."/>
            <person name="Karpen G.H."/>
            <person name="Kataoka E."/>
            <person name="Keightley P.D."/>
            <person name="Kheradpour P."/>
            <person name="Kirkness E.F."/>
            <person name="Koerich L.B."/>
            <person name="Kristiansen K."/>
            <person name="Kudrna D."/>
            <person name="Kulathinal R.J."/>
            <person name="Kumar S."/>
            <person name="Kwok R."/>
            <person name="Lander E."/>
            <person name="Langley C.H."/>
            <person name="Lapoint R."/>
            <person name="Lazzaro B.P."/>
            <person name="Lee S.J."/>
            <person name="Levesque L."/>
            <person name="Li R."/>
            <person name="Lin C.F."/>
            <person name="Lin M.F."/>
            <person name="Lindblad-Toh K."/>
            <person name="Llopart A."/>
            <person name="Long M."/>
            <person name="Low L."/>
            <person name="Lozovsky E."/>
            <person name="Lu J."/>
            <person name="Luo M."/>
            <person name="Machado C.A."/>
            <person name="Makalowski W."/>
            <person name="Marzo M."/>
            <person name="Matsuda M."/>
            <person name="Matzkin L."/>
            <person name="McAllister B."/>
            <person name="McBride C.S."/>
            <person name="McKernan B."/>
            <person name="McKernan K."/>
            <person name="Mendez-Lago M."/>
            <person name="Minx P."/>
            <person name="Mollenhauer M.U."/>
            <person name="Montooth K."/>
            <person name="Mount S.M."/>
            <person name="Mu X."/>
            <person name="Myers E."/>
            <person name="Negre B."/>
            <person name="Newfeld S."/>
            <person name="Nielsen R."/>
            <person name="Noor M.A."/>
            <person name="O'Grady P."/>
            <person name="Pachter L."/>
            <person name="Papaceit M."/>
            <person name="Parisi M.J."/>
            <person name="Parisi M."/>
            <person name="Parts L."/>
            <person name="Pedersen J.S."/>
            <person name="Pesole G."/>
            <person name="Phillippy A.M."/>
            <person name="Ponting C.P."/>
            <person name="Pop M."/>
            <person name="Porcelli D."/>
            <person name="Powell J.R."/>
            <person name="Prohaska S."/>
            <person name="Pruitt K."/>
            <person name="Puig M."/>
            <person name="Quesneville H."/>
            <person name="Ram K.R."/>
            <person name="Rand D."/>
            <person name="Rasmussen M.D."/>
            <person name="Reed L.K."/>
            <person name="Reenan R."/>
            <person name="Reily A."/>
            <person name="Remington K.A."/>
            <person name="Rieger T.T."/>
            <person name="Ritchie M.G."/>
            <person name="Robin C."/>
            <person name="Rogers Y.H."/>
            <person name="Rohde C."/>
            <person name="Rozas J."/>
            <person name="Rubenfield M.J."/>
            <person name="Ruiz A."/>
            <person name="Russo S."/>
            <person name="Salzberg S.L."/>
            <person name="Sanchez-Gracia A."/>
            <person name="Saranga D.J."/>
            <person name="Sato H."/>
            <person name="Schaeffer S.W."/>
            <person name="Schatz M.C."/>
            <person name="Schlenke T."/>
            <person name="Schwartz R."/>
            <person name="Segarra C."/>
            <person name="Singh R.S."/>
            <person name="Sirot L."/>
            <person name="Sirota M."/>
            <person name="Sisneros N.B."/>
            <person name="Smith C.D."/>
            <person name="Smith T.F."/>
            <person name="Spieth J."/>
            <person name="Stage D.E."/>
            <person name="Stark A."/>
            <person name="Stephan W."/>
            <person name="Strausberg R.L."/>
            <person name="Strempel S."/>
            <person name="Sturgill D."/>
            <person name="Sutton G."/>
            <person name="Sutton G.G."/>
            <person name="Tao W."/>
            <person name="Teichmann S."/>
            <person name="Tobari Y.N."/>
            <person name="Tomimura Y."/>
            <person name="Tsolas J.M."/>
            <person name="Valente V.L."/>
            <person name="Venter E."/>
            <person name="Venter J.C."/>
            <person name="Vicario S."/>
            <person name="Vieira F.G."/>
            <person name="Vilella A.J."/>
            <person name="Villasante A."/>
            <person name="Walenz B."/>
            <person name="Wang J."/>
            <person name="Wasserman M."/>
            <person name="Watts T."/>
            <person name="Wilson D."/>
            <person name="Wilson R.K."/>
            <person name="Wing R.A."/>
            <person name="Wolfner M.F."/>
            <person name="Wong A."/>
            <person name="Wong G.K."/>
            <person name="Wu C.I."/>
            <person name="Wu G."/>
            <person name="Yamamoto D."/>
            <person name="Yang H.P."/>
            <person name="Yang S.P."/>
            <person name="Yorke J.A."/>
            <person name="Yoshida K."/>
            <person name="Zdobnov E."/>
            <person name="Zhang P."/>
            <person name="Zhang Y."/>
            <person name="Zimin A.V."/>
            <person name="Baldwin J."/>
            <person name="Abdouelleil A."/>
            <person name="Abdulkadir J."/>
            <person name="Abebe A."/>
            <person name="Abera B."/>
            <person name="Abreu J."/>
            <person name="Acer S.C."/>
            <person name="Aftuck L."/>
            <person name="Alexander A."/>
            <person name="An P."/>
            <person name="Anderson E."/>
            <person name="Anderson S."/>
            <person name="Arachi H."/>
            <person name="Azer M."/>
            <person name="Bachantsang P."/>
            <person name="Barry A."/>
            <person name="Bayul T."/>
            <person name="Berlin A."/>
            <person name="Bessette D."/>
            <person name="Bloom T."/>
            <person name="Blye J."/>
            <person name="Boguslavskiy L."/>
            <person name="Bonnet C."/>
            <person name="Boukhgalter B."/>
            <person name="Bourzgui I."/>
            <person name="Brown A."/>
            <person name="Cahill P."/>
            <person name="Channer S."/>
            <person name="Cheshatsang Y."/>
            <person name="Chuda L."/>
            <person name="Citroen M."/>
            <person name="Collymore A."/>
            <person name="Cooke P."/>
            <person name="Costello M."/>
            <person name="D'Aco K."/>
            <person name="Daza R."/>
            <person name="De Haan G."/>
            <person name="DeGray S."/>
            <person name="DeMaso C."/>
            <person name="Dhargay N."/>
            <person name="Dooley K."/>
            <person name="Dooley E."/>
            <person name="Doricent M."/>
            <person name="Dorje P."/>
            <person name="Dorjee K."/>
            <person name="Dupes A."/>
            <person name="Elong R."/>
            <person name="Falk J."/>
            <person name="Farina A."/>
            <person name="Faro S."/>
            <person name="Ferguson D."/>
            <person name="Fisher S."/>
            <person name="Foley C.D."/>
            <person name="Franke A."/>
            <person name="Friedrich D."/>
            <person name="Gadbois L."/>
            <person name="Gearin G."/>
            <person name="Gearin C.R."/>
            <person name="Giannoukos G."/>
            <person name="Goode T."/>
            <person name="Graham J."/>
            <person name="Grandbois E."/>
            <person name="Grewal S."/>
            <person name="Gyaltsen K."/>
            <person name="Hafez N."/>
            <person name="Hagos B."/>
            <person name="Hall J."/>
            <person name="Henson C."/>
            <person name="Hollinger A."/>
            <person name="Honan T."/>
            <person name="Huard M.D."/>
            <person name="Hughes L."/>
            <person name="Hurhula B."/>
            <person name="Husby M.E."/>
            <person name="Kamat A."/>
            <person name="Kanga B."/>
            <person name="Kashin S."/>
            <person name="Khazanovich D."/>
            <person name="Kisner P."/>
            <person name="Lance K."/>
            <person name="Lara M."/>
            <person name="Lee W."/>
            <person name="Lennon N."/>
            <person name="Letendre F."/>
            <person name="LeVine R."/>
            <person name="Lipovsky A."/>
            <person name="Liu X."/>
            <person name="Liu J."/>
            <person name="Liu S."/>
            <person name="Lokyitsang T."/>
            <person name="Lokyitsang Y."/>
            <person name="Lubonja R."/>
            <person name="Lui A."/>
            <person name="MacDonald P."/>
            <person name="Magnisalis V."/>
            <person name="Maru K."/>
            <person name="Matthews C."/>
            <person name="McCusker W."/>
            <person name="McDonough S."/>
            <person name="Mehta T."/>
            <person name="Meldrim J."/>
            <person name="Meneus L."/>
            <person name="Mihai O."/>
            <person name="Mihalev A."/>
            <person name="Mihova T."/>
            <person name="Mittelman R."/>
            <person name="Mlenga V."/>
            <person name="Montmayeur A."/>
            <person name="Mulrain L."/>
            <person name="Navidi A."/>
            <person name="Naylor J."/>
            <person name="Negash T."/>
            <person name="Nguyen T."/>
            <person name="Nguyen N."/>
            <person name="Nicol R."/>
            <person name="Norbu C."/>
            <person name="Norbu N."/>
            <person name="Novod N."/>
            <person name="O'Neill B."/>
            <person name="Osman S."/>
            <person name="Markiewicz E."/>
            <person name="Oyono O.L."/>
            <person name="Patti C."/>
            <person name="Phunkhang P."/>
            <person name="Pierre F."/>
            <person name="Priest M."/>
            <person name="Raghuraman S."/>
            <person name="Rege F."/>
            <person name="Reyes R."/>
            <person name="Rise C."/>
            <person name="Rogov P."/>
            <person name="Ross K."/>
            <person name="Ryan E."/>
            <person name="Settipalli S."/>
            <person name="Shea T."/>
            <person name="Sherpa N."/>
            <person name="Shi L."/>
            <person name="Shih D."/>
            <person name="Sparrow T."/>
            <person name="Spaulding J."/>
            <person name="Stalker J."/>
            <person name="Stange-Thomann N."/>
            <person name="Stavropoulos S."/>
            <person name="Stone C."/>
            <person name="Strader C."/>
            <person name="Tesfaye S."/>
            <person name="Thomson T."/>
            <person name="Thoulutsang Y."/>
            <person name="Thoulutsang D."/>
            <person name="Topham K."/>
            <person name="Topping I."/>
            <person name="Tsamla T."/>
            <person name="Vassiliev H."/>
            <person name="Vo A."/>
            <person name="Wangchuk T."/>
            <person name="Wangdi T."/>
            <person name="Weiand M."/>
            <person name="Wilkinson J."/>
            <person name="Wilson A."/>
            <person name="Yadav S."/>
            <person name="Young G."/>
            <person name="Yu Q."/>
            <person name="Zembek L."/>
            <person name="Zhong D."/>
            <person name="Zimmer A."/>
            <person name="Zwirko Z."/>
            <person name="Jaffe D.B."/>
            <person name="Alvarez P."/>
            <person name="Brockman W."/>
            <person name="Butler J."/>
            <person name="Chin C."/>
            <person name="Gnerre S."/>
            <person name="Grabherr M."/>
            <person name="Kleber M."/>
            <person name="Mauceli E."/>
            <person name="MacCallum I."/>
        </authorList>
    </citation>
    <scope>NUCLEOTIDE SEQUENCE [LARGE SCALE GENOMIC DNA]</scope>
    <source>
        <strain evidence="3">Tucson 15287-2541.00</strain>
    </source>
</reference>
<feature type="transmembrane region" description="Helical" evidence="1">
    <location>
        <begin position="28"/>
        <end position="50"/>
    </location>
</feature>
<organism evidence="3">
    <name type="scientific">Drosophila grimshawi</name>
    <name type="common">Hawaiian fruit fly</name>
    <name type="synonym">Idiomyia grimshawi</name>
    <dbReference type="NCBI Taxonomy" id="7222"/>
    <lineage>
        <taxon>Eukaryota</taxon>
        <taxon>Metazoa</taxon>
        <taxon>Ecdysozoa</taxon>
        <taxon>Arthropoda</taxon>
        <taxon>Hexapoda</taxon>
        <taxon>Insecta</taxon>
        <taxon>Pterygota</taxon>
        <taxon>Neoptera</taxon>
        <taxon>Endopterygota</taxon>
        <taxon>Diptera</taxon>
        <taxon>Brachycera</taxon>
        <taxon>Muscomorpha</taxon>
        <taxon>Ephydroidea</taxon>
        <taxon>Drosophilidae</taxon>
        <taxon>Drosophila</taxon>
        <taxon>Hawaiian Drosophila</taxon>
    </lineage>
</organism>
<name>B4K3N7_DROGR</name>
<keyword evidence="3" id="KW-1185">Reference proteome</keyword>
<protein>
    <submittedName>
        <fullName evidence="2">GH23507</fullName>
    </submittedName>
</protein>
<evidence type="ECO:0000313" key="2">
    <source>
        <dbReference type="EMBL" id="EDW04438.1"/>
    </source>
</evidence>
<sequence length="64" mass="7701">MKQIYIDRRVCLFFLQEQLALFNYWDSIVVYAVPFTTITVLNTCTAYTVWKFATVRRTLTMHKM</sequence>
<gene>
    <name evidence="2" type="primary">Dgri\GH23507</name>
    <name evidence="2" type="ORF">Dgri_GH23507</name>
</gene>
<evidence type="ECO:0000256" key="1">
    <source>
        <dbReference type="SAM" id="Phobius"/>
    </source>
</evidence>
<dbReference type="EMBL" id="CH924069">
    <property type="protein sequence ID" value="EDW04438.1"/>
    <property type="molecule type" value="Genomic_DNA"/>
</dbReference>
<dbReference type="OrthoDB" id="9990906at2759"/>
<dbReference type="HOGENOM" id="CLU_2869919_0_0_1"/>